<evidence type="ECO:0000313" key="1">
    <source>
        <dbReference type="EMBL" id="OGY41591.1"/>
    </source>
</evidence>
<reference evidence="1 2" key="1">
    <citation type="journal article" date="2016" name="Nat. Commun.">
        <title>Thousands of microbial genomes shed light on interconnected biogeochemical processes in an aquifer system.</title>
        <authorList>
            <person name="Anantharaman K."/>
            <person name="Brown C.T."/>
            <person name="Hug L.A."/>
            <person name="Sharon I."/>
            <person name="Castelle C.J."/>
            <person name="Probst A.J."/>
            <person name="Thomas B.C."/>
            <person name="Singh A."/>
            <person name="Wilkins M.J."/>
            <person name="Karaoz U."/>
            <person name="Brodie E.L."/>
            <person name="Williams K.H."/>
            <person name="Hubbard S.S."/>
            <person name="Banfield J.F."/>
        </authorList>
    </citation>
    <scope>NUCLEOTIDE SEQUENCE [LARGE SCALE GENOMIC DNA]</scope>
</reference>
<dbReference type="EMBL" id="MHHZ01000015">
    <property type="protein sequence ID" value="OGY41591.1"/>
    <property type="molecule type" value="Genomic_DNA"/>
</dbReference>
<evidence type="ECO:0008006" key="3">
    <source>
        <dbReference type="Google" id="ProtNLM"/>
    </source>
</evidence>
<gene>
    <name evidence="1" type="ORF">A2Y82_01205</name>
</gene>
<organism evidence="1 2">
    <name type="scientific">Candidatus Buchananbacteria bacterium RBG_13_36_9</name>
    <dbReference type="NCBI Taxonomy" id="1797530"/>
    <lineage>
        <taxon>Bacteria</taxon>
        <taxon>Candidatus Buchananiibacteriota</taxon>
    </lineage>
</organism>
<dbReference type="AlphaFoldDB" id="A0A1G1XNQ9"/>
<protein>
    <recommendedName>
        <fullName evidence="3">Amidinotransferase</fullName>
    </recommendedName>
</protein>
<dbReference type="Proteomes" id="UP000176498">
    <property type="component" value="Unassembled WGS sequence"/>
</dbReference>
<proteinExistence type="predicted"/>
<dbReference type="SUPFAM" id="SSF55909">
    <property type="entry name" value="Pentein"/>
    <property type="match status" value="1"/>
</dbReference>
<dbReference type="GO" id="GO:0016990">
    <property type="term" value="F:arginine deiminase activity"/>
    <property type="evidence" value="ECO:0007669"/>
    <property type="project" value="TreeGrafter"/>
</dbReference>
<evidence type="ECO:0000313" key="2">
    <source>
        <dbReference type="Proteomes" id="UP000176498"/>
    </source>
</evidence>
<dbReference type="Pfam" id="PF19420">
    <property type="entry name" value="DDAH_eukar"/>
    <property type="match status" value="1"/>
</dbReference>
<dbReference type="PANTHER" id="PTHR47271">
    <property type="entry name" value="ARGININE DEIMINASE"/>
    <property type="match status" value="1"/>
</dbReference>
<sequence>MKNNSYRTLKFLMCQPQYFDVDYEINPWMNVGNRPDKILAQKQWLDLKNTYLKLGAEVNLIDPIKDLSDLVFTANAGLVYENIFIPSQFKFRERKGEEPHFIKWFESKGYVVKRLPPSIDFEGEADRILHNDKILMGYGFRSSLPAHKEISKILKKEVIPLELINPNFYHLDTCLAYFDFNDTILYYPKAFSLESQEIIKKEFNNIIQVSDEEAFKYACNSINISDNVVINENCTDAYSKLKKYNYKIYTLNTSEFMKAGGSIKCMTLILS</sequence>
<dbReference type="Gene3D" id="3.75.10.10">
    <property type="entry name" value="L-arginine/glycine Amidinotransferase, Chain A"/>
    <property type="match status" value="1"/>
</dbReference>
<dbReference type="GO" id="GO:0019546">
    <property type="term" value="P:L-arginine deiminase pathway"/>
    <property type="evidence" value="ECO:0007669"/>
    <property type="project" value="TreeGrafter"/>
</dbReference>
<name>A0A1G1XNQ9_9BACT</name>
<dbReference type="PANTHER" id="PTHR47271:SF2">
    <property type="entry name" value="ARGININE DEIMINASE"/>
    <property type="match status" value="1"/>
</dbReference>
<comment type="caution">
    <text evidence="1">The sequence shown here is derived from an EMBL/GenBank/DDBJ whole genome shotgun (WGS) entry which is preliminary data.</text>
</comment>
<accession>A0A1G1XNQ9</accession>